<reference evidence="1 2" key="1">
    <citation type="submission" date="2017-07" db="EMBL/GenBank/DDBJ databases">
        <title>Amycolatopsis thailandensis Genome sequencing and assembly.</title>
        <authorList>
            <person name="Kaur N."/>
            <person name="Mayilraj S."/>
        </authorList>
    </citation>
    <scope>NUCLEOTIDE SEQUENCE [LARGE SCALE GENOMIC DNA]</scope>
    <source>
        <strain evidence="1 2">JCM 16380</strain>
    </source>
</reference>
<name>A0A229S4V2_9PSEU</name>
<evidence type="ECO:0000313" key="1">
    <source>
        <dbReference type="EMBL" id="OXM53781.1"/>
    </source>
</evidence>
<comment type="caution">
    <text evidence="1">The sequence shown here is derived from an EMBL/GenBank/DDBJ whole genome shotgun (WGS) entry which is preliminary data.</text>
</comment>
<dbReference type="EMBL" id="NMQT01000073">
    <property type="protein sequence ID" value="OXM53781.1"/>
    <property type="molecule type" value="Genomic_DNA"/>
</dbReference>
<keyword evidence="2" id="KW-1185">Reference proteome</keyword>
<evidence type="ECO:0000313" key="2">
    <source>
        <dbReference type="Proteomes" id="UP000215223"/>
    </source>
</evidence>
<proteinExistence type="predicted"/>
<dbReference type="RefSeq" id="WP_093935651.1">
    <property type="nucleotide sequence ID" value="NZ_NMQT01000073.1"/>
</dbReference>
<protein>
    <recommendedName>
        <fullName evidence="3">Minor tail protein</fullName>
    </recommendedName>
</protein>
<gene>
    <name evidence="1" type="ORF">CFP71_21455</name>
</gene>
<dbReference type="OrthoDB" id="3194419at2"/>
<dbReference type="AlphaFoldDB" id="A0A229S4V2"/>
<accession>A0A229S4V2</accession>
<sequence length="379" mass="40775">MSTEWRVMVAETTTGLLLADVTPRDLPSFSRKLTDRGQWTVNVIPDDAANASLDFHSLTDAGRFTWIVMCGSIVAQAGPTFTHSFDENSRTLSVSGTGIAGLFDRRVLRNSVPYTSIVNPSEDLTISNRSLRGIAREIVASNLAQTGYGLPIDLPAPETGTNTRTYYGYDLAMVWDRLDDLSKVIGGPEIDFWPYLVPGENKLRWQMLIGTPLLGDQQSAAVWDYGGALSAIDVDVNGSASPCTRVWVKGSGTERGLLTGYAENGSLVGLGFPPTDYVDGDHTSVTEASTLKGYADADLAQFNAPTETWKCSIRIDGATGSGFEVSPALGNWGLGDAPTFGVSGHPWIPDGQYRRRILAFNSKDEASVSLELQPTPAAL</sequence>
<dbReference type="Proteomes" id="UP000215223">
    <property type="component" value="Unassembled WGS sequence"/>
</dbReference>
<evidence type="ECO:0008006" key="3">
    <source>
        <dbReference type="Google" id="ProtNLM"/>
    </source>
</evidence>
<organism evidence="1 2">
    <name type="scientific">Amycolatopsis thailandensis</name>
    <dbReference type="NCBI Taxonomy" id="589330"/>
    <lineage>
        <taxon>Bacteria</taxon>
        <taxon>Bacillati</taxon>
        <taxon>Actinomycetota</taxon>
        <taxon>Actinomycetes</taxon>
        <taxon>Pseudonocardiales</taxon>
        <taxon>Pseudonocardiaceae</taxon>
        <taxon>Amycolatopsis</taxon>
    </lineage>
</organism>